<evidence type="ECO:0000256" key="9">
    <source>
        <dbReference type="PIRNR" id="PIRNR003128"/>
    </source>
</evidence>
<dbReference type="Gene3D" id="3.40.50.300">
    <property type="entry name" value="P-loop containing nucleotide triphosphate hydrolases"/>
    <property type="match status" value="2"/>
</dbReference>
<evidence type="ECO:0000259" key="10">
    <source>
        <dbReference type="Pfam" id="PF02463"/>
    </source>
</evidence>
<keyword evidence="5 9" id="KW-0227">DNA damage</keyword>
<gene>
    <name evidence="11" type="primary">recN</name>
    <name evidence="11" type="ORF">PQ472_05400</name>
</gene>
<organism evidence="11 12">
    <name type="scientific">Lacticaseibacillus pabuli</name>
    <dbReference type="NCBI Taxonomy" id="3025672"/>
    <lineage>
        <taxon>Bacteria</taxon>
        <taxon>Bacillati</taxon>
        <taxon>Bacillota</taxon>
        <taxon>Bacilli</taxon>
        <taxon>Lactobacillales</taxon>
        <taxon>Lactobacillaceae</taxon>
        <taxon>Lacticaseibacillus</taxon>
    </lineage>
</organism>
<dbReference type="EMBL" id="CP117884">
    <property type="protein sequence ID" value="WDF83673.1"/>
    <property type="molecule type" value="Genomic_DNA"/>
</dbReference>
<dbReference type="RefSeq" id="WP_274261988.1">
    <property type="nucleotide sequence ID" value="NZ_CP117884.1"/>
</dbReference>
<keyword evidence="4" id="KW-0547">Nucleotide-binding</keyword>
<evidence type="ECO:0000256" key="2">
    <source>
        <dbReference type="ARBA" id="ARBA00009441"/>
    </source>
</evidence>
<dbReference type="PANTHER" id="PTHR11059">
    <property type="entry name" value="DNA REPAIR PROTEIN RECN"/>
    <property type="match status" value="1"/>
</dbReference>
<evidence type="ECO:0000256" key="6">
    <source>
        <dbReference type="ARBA" id="ARBA00022840"/>
    </source>
</evidence>
<evidence type="ECO:0000313" key="11">
    <source>
        <dbReference type="EMBL" id="WDF83673.1"/>
    </source>
</evidence>
<evidence type="ECO:0000256" key="8">
    <source>
        <dbReference type="ARBA" id="ARBA00033408"/>
    </source>
</evidence>
<dbReference type="Proteomes" id="UP001220377">
    <property type="component" value="Chromosome"/>
</dbReference>
<name>A0ABY7WU29_9LACO</name>
<dbReference type="NCBIfam" id="TIGR00634">
    <property type="entry name" value="recN"/>
    <property type="match status" value="1"/>
</dbReference>
<keyword evidence="12" id="KW-1185">Reference proteome</keyword>
<proteinExistence type="inferred from homology"/>
<accession>A0ABY7WU29</accession>
<dbReference type="SUPFAM" id="SSF52540">
    <property type="entry name" value="P-loop containing nucleoside triphosphate hydrolases"/>
    <property type="match status" value="1"/>
</dbReference>
<comment type="function">
    <text evidence="1 9">May be involved in recombinational repair of damaged DNA.</text>
</comment>
<dbReference type="PANTHER" id="PTHR11059:SF0">
    <property type="entry name" value="DNA REPAIR PROTEIN RECN"/>
    <property type="match status" value="1"/>
</dbReference>
<dbReference type="InterPro" id="IPR004604">
    <property type="entry name" value="DNA_recomb/repair_RecN"/>
</dbReference>
<evidence type="ECO:0000256" key="5">
    <source>
        <dbReference type="ARBA" id="ARBA00022763"/>
    </source>
</evidence>
<keyword evidence="6" id="KW-0067">ATP-binding</keyword>
<evidence type="ECO:0000313" key="12">
    <source>
        <dbReference type="Proteomes" id="UP001220377"/>
    </source>
</evidence>
<dbReference type="Pfam" id="PF02463">
    <property type="entry name" value="SMC_N"/>
    <property type="match status" value="1"/>
</dbReference>
<evidence type="ECO:0000256" key="4">
    <source>
        <dbReference type="ARBA" id="ARBA00022741"/>
    </source>
</evidence>
<evidence type="ECO:0000256" key="3">
    <source>
        <dbReference type="ARBA" id="ARBA00021315"/>
    </source>
</evidence>
<sequence length="567" mass="62476">MLQELVIHDFAIIESLDLSFDTGMTALTGETGAGKSIIIDAVSLLAGARGSSEFVRTGTKKAALQGMFGATTNTRTQEVLDQFGLKLDNGQVLLERDIYSTGRNVCRVNGQLVNTSTLRAVGETLVDIHGQNEHQELTHPDRHIHMLDEYGGPKLQALLNDYQSVFTEYEHRSAALRKKQQNEQEWAQRLDMLRFQVKEINDAELTPSLEDDLIAERDKLANFQHIQEALGNAYSSLSGDEFNPLDVIESVSQSLQSIEDLSPEYKNVSENVASAYYALQDAQTDLSRLADGLEWDEGRLEDVEAQLNTISELKRKYGDSTADIIAYGKKASAELADMEASEADSSGLEETVSKLETRATAAAAALSKARHATAQKLEKAVHEQLRESYMAKTVFSVHFSGDRKQLGPFGSDTLEFYIQPNPGERAQPLAKIASGGELSRIMLALKTIFADADGVTSIIFDEVDTGVSGRVAQAIAMKIAQIAKHSQVLCITHLPQVAAMSDHEYQIQKQIKGKRTMTSVTPLQQDQRVNELARMLAGTEITELTIEHASEMLKQAEDVRAKMRTQS</sequence>
<protein>
    <recommendedName>
        <fullName evidence="3 9">DNA repair protein RecN</fullName>
    </recommendedName>
    <alternativeName>
        <fullName evidence="8 9">Recombination protein N</fullName>
    </alternativeName>
</protein>
<dbReference type="InterPro" id="IPR027417">
    <property type="entry name" value="P-loop_NTPase"/>
</dbReference>
<evidence type="ECO:0000256" key="1">
    <source>
        <dbReference type="ARBA" id="ARBA00003618"/>
    </source>
</evidence>
<dbReference type="PIRSF" id="PIRSF003128">
    <property type="entry name" value="RecN"/>
    <property type="match status" value="1"/>
</dbReference>
<dbReference type="CDD" id="cd03241">
    <property type="entry name" value="ABC_RecN"/>
    <property type="match status" value="2"/>
</dbReference>
<evidence type="ECO:0000256" key="7">
    <source>
        <dbReference type="ARBA" id="ARBA00023204"/>
    </source>
</evidence>
<keyword evidence="7 9" id="KW-0234">DNA repair</keyword>
<reference evidence="11 12" key="1">
    <citation type="submission" date="2023-02" db="EMBL/GenBank/DDBJ databases">
        <title>Genome sequence of Lacticaseibacillus sp. KACC 23028.</title>
        <authorList>
            <person name="Kim S."/>
            <person name="Heo J."/>
            <person name="Kwon S.-W."/>
        </authorList>
    </citation>
    <scope>NUCLEOTIDE SEQUENCE [LARGE SCALE GENOMIC DNA]</scope>
    <source>
        <strain evidence="11 12">KACC 23028</strain>
    </source>
</reference>
<dbReference type="InterPro" id="IPR003395">
    <property type="entry name" value="RecF/RecN/SMC_N"/>
</dbReference>
<comment type="similarity">
    <text evidence="2 9">Belongs to the RecN family.</text>
</comment>
<feature type="domain" description="RecF/RecN/SMC N-terminal" evidence="10">
    <location>
        <begin position="1"/>
        <end position="513"/>
    </location>
</feature>